<organism evidence="2 3">
    <name type="scientific">Massilia terrae</name>
    <dbReference type="NCBI Taxonomy" id="1811224"/>
    <lineage>
        <taxon>Bacteria</taxon>
        <taxon>Pseudomonadati</taxon>
        <taxon>Pseudomonadota</taxon>
        <taxon>Betaproteobacteria</taxon>
        <taxon>Burkholderiales</taxon>
        <taxon>Oxalobacteraceae</taxon>
        <taxon>Telluria group</taxon>
        <taxon>Massilia</taxon>
    </lineage>
</organism>
<keyword evidence="1" id="KW-0812">Transmembrane</keyword>
<feature type="transmembrane region" description="Helical" evidence="1">
    <location>
        <begin position="6"/>
        <end position="25"/>
    </location>
</feature>
<gene>
    <name evidence="2" type="ORF">NX778_10455</name>
</gene>
<accession>A0ABT2CWY7</accession>
<proteinExistence type="predicted"/>
<evidence type="ECO:0000313" key="2">
    <source>
        <dbReference type="EMBL" id="MCS0658483.1"/>
    </source>
</evidence>
<dbReference type="RefSeq" id="WP_258811663.1">
    <property type="nucleotide sequence ID" value="NZ_JANUGU010000002.1"/>
</dbReference>
<name>A0ABT2CWY7_9BURK</name>
<comment type="caution">
    <text evidence="2">The sequence shown here is derived from an EMBL/GenBank/DDBJ whole genome shotgun (WGS) entry which is preliminary data.</text>
</comment>
<keyword evidence="1" id="KW-1133">Transmembrane helix</keyword>
<reference evidence="2 3" key="1">
    <citation type="submission" date="2022-08" db="EMBL/GenBank/DDBJ databases">
        <title>Reclassification of Massilia species as members of the genera Telluria, Duganella, Pseudoduganella, Mokoshia gen. nov. and Zemynaea gen. nov. using orthogonal and non-orthogonal genome-based approaches.</title>
        <authorList>
            <person name="Bowman J.P."/>
        </authorList>
    </citation>
    <scope>NUCLEOTIDE SEQUENCE [LARGE SCALE GENOMIC DNA]</scope>
    <source>
        <strain evidence="2 3">JCM 31606</strain>
    </source>
</reference>
<dbReference type="Proteomes" id="UP001204621">
    <property type="component" value="Unassembled WGS sequence"/>
</dbReference>
<evidence type="ECO:0000313" key="3">
    <source>
        <dbReference type="Proteomes" id="UP001204621"/>
    </source>
</evidence>
<sequence length="61" mass="6603">MDKDLLKGLAIIAGVVIAVSAVFWFGSRSGPQKAECIARALKDGVPYARIDSMCQLSQRSY</sequence>
<keyword evidence="1" id="KW-0472">Membrane</keyword>
<dbReference type="EMBL" id="JANUGU010000002">
    <property type="protein sequence ID" value="MCS0658483.1"/>
    <property type="molecule type" value="Genomic_DNA"/>
</dbReference>
<keyword evidence="3" id="KW-1185">Reference proteome</keyword>
<protein>
    <submittedName>
        <fullName evidence="2">Uncharacterized protein</fullName>
    </submittedName>
</protein>
<evidence type="ECO:0000256" key="1">
    <source>
        <dbReference type="SAM" id="Phobius"/>
    </source>
</evidence>